<organism evidence="1 2">
    <name type="scientific">Gossypium stocksii</name>
    <dbReference type="NCBI Taxonomy" id="47602"/>
    <lineage>
        <taxon>Eukaryota</taxon>
        <taxon>Viridiplantae</taxon>
        <taxon>Streptophyta</taxon>
        <taxon>Embryophyta</taxon>
        <taxon>Tracheophyta</taxon>
        <taxon>Spermatophyta</taxon>
        <taxon>Magnoliopsida</taxon>
        <taxon>eudicotyledons</taxon>
        <taxon>Gunneridae</taxon>
        <taxon>Pentapetalae</taxon>
        <taxon>rosids</taxon>
        <taxon>malvids</taxon>
        <taxon>Malvales</taxon>
        <taxon>Malvaceae</taxon>
        <taxon>Malvoideae</taxon>
        <taxon>Gossypium</taxon>
    </lineage>
</organism>
<evidence type="ECO:0000313" key="2">
    <source>
        <dbReference type="Proteomes" id="UP000828251"/>
    </source>
</evidence>
<protein>
    <submittedName>
        <fullName evidence="1">Uncharacterized protein</fullName>
    </submittedName>
</protein>
<comment type="caution">
    <text evidence="1">The sequence shown here is derived from an EMBL/GenBank/DDBJ whole genome shotgun (WGS) entry which is preliminary data.</text>
</comment>
<proteinExistence type="predicted"/>
<name>A0A9D3WK83_9ROSI</name>
<reference evidence="1 2" key="1">
    <citation type="journal article" date="2021" name="Plant Biotechnol. J.">
        <title>Multi-omics assisted identification of the key and species-specific regulatory components of drought-tolerant mechanisms in Gossypium stocksii.</title>
        <authorList>
            <person name="Yu D."/>
            <person name="Ke L."/>
            <person name="Zhang D."/>
            <person name="Wu Y."/>
            <person name="Sun Y."/>
            <person name="Mei J."/>
            <person name="Sun J."/>
            <person name="Sun Y."/>
        </authorList>
    </citation>
    <scope>NUCLEOTIDE SEQUENCE [LARGE SCALE GENOMIC DNA]</scope>
    <source>
        <strain evidence="2">cv. E1</strain>
        <tissue evidence="1">Leaf</tissue>
    </source>
</reference>
<dbReference type="AlphaFoldDB" id="A0A9D3WK83"/>
<gene>
    <name evidence="1" type="ORF">J1N35_001336</name>
</gene>
<accession>A0A9D3WK83</accession>
<keyword evidence="2" id="KW-1185">Reference proteome</keyword>
<dbReference type="Proteomes" id="UP000828251">
    <property type="component" value="Unassembled WGS sequence"/>
</dbReference>
<evidence type="ECO:0000313" key="1">
    <source>
        <dbReference type="EMBL" id="KAH1129958.1"/>
    </source>
</evidence>
<dbReference type="EMBL" id="JAIQCV010000001">
    <property type="protein sequence ID" value="KAH1129958.1"/>
    <property type="molecule type" value="Genomic_DNA"/>
</dbReference>
<sequence length="120" mass="13332">MDSSLVFSLKLKLHHHSLPLQTLFSRRLPLTSSNFHLAAVKKPHKKVYCEFEPKLNGALSPNPESCFLDRQPSKMDSTSSCCYSAAGLPSSRAGIGALRRILAETAIAATNWFVEWQDDD</sequence>